<dbReference type="CDD" id="cd09873">
    <property type="entry name" value="PIN_Pae0151-like"/>
    <property type="match status" value="1"/>
</dbReference>
<proteinExistence type="predicted"/>
<dbReference type="RefSeq" id="WP_119818201.1">
    <property type="nucleotide sequence ID" value="NZ_CP025066.1"/>
</dbReference>
<dbReference type="AlphaFoldDB" id="A0A343TK87"/>
<dbReference type="InterPro" id="IPR029060">
    <property type="entry name" value="PIN-like_dom_sf"/>
</dbReference>
<evidence type="ECO:0000256" key="1">
    <source>
        <dbReference type="ARBA" id="ARBA00022842"/>
    </source>
</evidence>
<dbReference type="PANTHER" id="PTHR35901">
    <property type="entry name" value="RIBONUCLEASE VAPC3"/>
    <property type="match status" value="1"/>
</dbReference>
<keyword evidence="1" id="KW-0460">Magnesium</keyword>
<name>A0A343TK87_9EURY</name>
<dbReference type="GeneID" id="37878238"/>
<dbReference type="Gene3D" id="3.40.50.1010">
    <property type="entry name" value="5'-nuclease"/>
    <property type="match status" value="1"/>
</dbReference>
<dbReference type="InterPro" id="IPR044153">
    <property type="entry name" value="PIN_Pae0151-like"/>
</dbReference>
<feature type="domain" description="PIN" evidence="2">
    <location>
        <begin position="8"/>
        <end position="126"/>
    </location>
</feature>
<evidence type="ECO:0000313" key="4">
    <source>
        <dbReference type="Proteomes" id="UP000263012"/>
    </source>
</evidence>
<keyword evidence="4" id="KW-1185">Reference proteome</keyword>
<dbReference type="SUPFAM" id="SSF88723">
    <property type="entry name" value="PIN domain-like"/>
    <property type="match status" value="1"/>
</dbReference>
<protein>
    <submittedName>
        <fullName evidence="3">PilT protein domain protein</fullName>
    </submittedName>
</protein>
<dbReference type="InterPro" id="IPR002716">
    <property type="entry name" value="PIN_dom"/>
</dbReference>
<reference evidence="4" key="1">
    <citation type="submission" date="2017-11" db="EMBL/GenBank/DDBJ databases">
        <title>Phenotypic and genomic properties of facultatively anaerobic sulfur-reducing natronoarchaea from hypersaline soda lakes.</title>
        <authorList>
            <person name="Sorokin D.Y."/>
            <person name="Kublanov I.V."/>
            <person name="Roman P."/>
            <person name="Sinninghe Damste J.S."/>
            <person name="Golyshin P.N."/>
            <person name="Rojo D."/>
            <person name="Ciordia S."/>
            <person name="Mena M.D.C."/>
            <person name="Ferrer M."/>
            <person name="Messina E."/>
            <person name="Smedile F."/>
            <person name="La Spada G."/>
            <person name="La Cono V."/>
            <person name="Yakimov M.M."/>
        </authorList>
    </citation>
    <scope>NUCLEOTIDE SEQUENCE [LARGE SCALE GENOMIC DNA]</scope>
    <source>
        <strain evidence="4">AArc-Sl</strain>
    </source>
</reference>
<organism evidence="3 4">
    <name type="scientific">Halalkaliarchaeum desulfuricum</name>
    <dbReference type="NCBI Taxonomy" id="2055893"/>
    <lineage>
        <taxon>Archaea</taxon>
        <taxon>Methanobacteriati</taxon>
        <taxon>Methanobacteriota</taxon>
        <taxon>Stenosarchaea group</taxon>
        <taxon>Halobacteria</taxon>
        <taxon>Halobacteriales</taxon>
        <taxon>Haloferacaceae</taxon>
        <taxon>Halalkaliarchaeum</taxon>
    </lineage>
</organism>
<dbReference type="InterPro" id="IPR051619">
    <property type="entry name" value="TypeII_TA_RNase_PINc/VapC"/>
</dbReference>
<evidence type="ECO:0000313" key="3">
    <source>
        <dbReference type="EMBL" id="AUX09509.1"/>
    </source>
</evidence>
<dbReference type="KEGG" id="hdf:AArcSl_1883"/>
<accession>A0A343TK87</accession>
<dbReference type="PANTHER" id="PTHR35901:SF1">
    <property type="entry name" value="EXONUCLEASE VAPC9"/>
    <property type="match status" value="1"/>
</dbReference>
<dbReference type="EMBL" id="CP025066">
    <property type="protein sequence ID" value="AUX09509.1"/>
    <property type="molecule type" value="Genomic_DNA"/>
</dbReference>
<gene>
    <name evidence="3" type="ORF">AArcSl_1883</name>
</gene>
<dbReference type="Pfam" id="PF01850">
    <property type="entry name" value="PIN"/>
    <property type="match status" value="1"/>
</dbReference>
<evidence type="ECO:0000259" key="2">
    <source>
        <dbReference type="Pfam" id="PF01850"/>
    </source>
</evidence>
<dbReference type="Proteomes" id="UP000263012">
    <property type="component" value="Chromosome"/>
</dbReference>
<sequence>MSDGSAPVFDTSSLVAVLLDDDTPGLPVLFDGHVLDLTFYEAGNVLWKVHALQDRTSPEEHAEFVSLIPDLRREMVVHDLDEIGFEAVMDVATRTELTFYDAAYVVCAEDLETTLVTEDRELCEVDSTTVSTTRLRDLS</sequence>
<dbReference type="OrthoDB" id="168412at2157"/>